<accession>A0ABT0QF10</accession>
<organism evidence="4 5">
    <name type="scientific">Jejuia spongiicola</name>
    <dbReference type="NCBI Taxonomy" id="2942207"/>
    <lineage>
        <taxon>Bacteria</taxon>
        <taxon>Pseudomonadati</taxon>
        <taxon>Bacteroidota</taxon>
        <taxon>Flavobacteriia</taxon>
        <taxon>Flavobacteriales</taxon>
        <taxon>Flavobacteriaceae</taxon>
        <taxon>Jejuia</taxon>
    </lineage>
</organism>
<dbReference type="InterPro" id="IPR003593">
    <property type="entry name" value="AAA+_ATPase"/>
</dbReference>
<dbReference type="SUPFAM" id="SSF52540">
    <property type="entry name" value="P-loop containing nucleoside triphosphate hydrolases"/>
    <property type="match status" value="1"/>
</dbReference>
<feature type="domain" description="ABC transporter" evidence="3">
    <location>
        <begin position="3"/>
        <end position="219"/>
    </location>
</feature>
<sequence>MILEIDNVELYFKEKRILNGIYLKAETGEVTGVLGSNGCGKSCLLNIIFGSLKPKYKLVRINNKPILKPLFQTKLVAYLPQHNFIPGALKLKTIFTIFKVSWKDFINDFDSFSIYMNSKFNKLSGGERRLIETYIILKSNSKIVLLDEPFSHLAPLHIEKLKALISEEKQNKAIIITDHMYRQIIDISDNIYFLKGGSSKLIKDLKELEDYKYLNMNTFE</sequence>
<evidence type="ECO:0000313" key="5">
    <source>
        <dbReference type="Proteomes" id="UP001165381"/>
    </source>
</evidence>
<proteinExistence type="predicted"/>
<dbReference type="Gene3D" id="3.40.50.300">
    <property type="entry name" value="P-loop containing nucleotide triphosphate hydrolases"/>
    <property type="match status" value="1"/>
</dbReference>
<dbReference type="PANTHER" id="PTHR43158">
    <property type="entry name" value="SKFA PEPTIDE EXPORT ATP-BINDING PROTEIN SKFE"/>
    <property type="match status" value="1"/>
</dbReference>
<reference evidence="4" key="1">
    <citation type="submission" date="2022-05" db="EMBL/GenBank/DDBJ databases">
        <authorList>
            <person name="Park J.-S."/>
        </authorList>
    </citation>
    <scope>NUCLEOTIDE SEQUENCE</scope>
    <source>
        <strain evidence="4">2012CJ34-3</strain>
    </source>
</reference>
<dbReference type="SMART" id="SM00382">
    <property type="entry name" value="AAA"/>
    <property type="match status" value="1"/>
</dbReference>
<dbReference type="EMBL" id="JAMFLZ010000002">
    <property type="protein sequence ID" value="MCL6294550.1"/>
    <property type="molecule type" value="Genomic_DNA"/>
</dbReference>
<evidence type="ECO:0000313" key="4">
    <source>
        <dbReference type="EMBL" id="MCL6294550.1"/>
    </source>
</evidence>
<dbReference type="InterPro" id="IPR027417">
    <property type="entry name" value="P-loop_NTPase"/>
</dbReference>
<dbReference type="RefSeq" id="WP_249972418.1">
    <property type="nucleotide sequence ID" value="NZ_JAMFLZ010000002.1"/>
</dbReference>
<dbReference type="InterPro" id="IPR003439">
    <property type="entry name" value="ABC_transporter-like_ATP-bd"/>
</dbReference>
<keyword evidence="5" id="KW-1185">Reference proteome</keyword>
<dbReference type="PROSITE" id="PS50893">
    <property type="entry name" value="ABC_TRANSPORTER_2"/>
    <property type="match status" value="1"/>
</dbReference>
<keyword evidence="1" id="KW-0547">Nucleotide-binding</keyword>
<evidence type="ECO:0000256" key="2">
    <source>
        <dbReference type="ARBA" id="ARBA00022840"/>
    </source>
</evidence>
<comment type="caution">
    <text evidence="4">The sequence shown here is derived from an EMBL/GenBank/DDBJ whole genome shotgun (WGS) entry which is preliminary data.</text>
</comment>
<dbReference type="Pfam" id="PF00005">
    <property type="entry name" value="ABC_tran"/>
    <property type="match status" value="1"/>
</dbReference>
<evidence type="ECO:0000259" key="3">
    <source>
        <dbReference type="PROSITE" id="PS50893"/>
    </source>
</evidence>
<keyword evidence="2 4" id="KW-0067">ATP-binding</keyword>
<gene>
    <name evidence="4" type="ORF">M3P09_06065</name>
</gene>
<evidence type="ECO:0000256" key="1">
    <source>
        <dbReference type="ARBA" id="ARBA00022741"/>
    </source>
</evidence>
<dbReference type="PANTHER" id="PTHR43158:SF1">
    <property type="entry name" value="ABC TRANSPORTER, ATP-BINDING PROTEIN"/>
    <property type="match status" value="1"/>
</dbReference>
<dbReference type="Proteomes" id="UP001165381">
    <property type="component" value="Unassembled WGS sequence"/>
</dbReference>
<protein>
    <submittedName>
        <fullName evidence="4">ABC transporter ATP-binding protein</fullName>
    </submittedName>
</protein>
<dbReference type="CDD" id="cd00267">
    <property type="entry name" value="ABC_ATPase"/>
    <property type="match status" value="1"/>
</dbReference>
<name>A0ABT0QF10_9FLAO</name>
<dbReference type="GO" id="GO:0005524">
    <property type="term" value="F:ATP binding"/>
    <property type="evidence" value="ECO:0007669"/>
    <property type="project" value="UniProtKB-KW"/>
</dbReference>